<dbReference type="Gene3D" id="3.60.15.10">
    <property type="entry name" value="Ribonuclease Z/Hydroxyacylglutathione hydrolase-like"/>
    <property type="match status" value="1"/>
</dbReference>
<dbReference type="RefSeq" id="WP_338291439.1">
    <property type="nucleotide sequence ID" value="NZ_AP027272.1"/>
</dbReference>
<dbReference type="SMART" id="SM00849">
    <property type="entry name" value="Lactamase_B"/>
    <property type="match status" value="1"/>
</dbReference>
<organism evidence="4 5">
    <name type="scientific">Planctobacterium marinum</name>
    <dbReference type="NCBI Taxonomy" id="1631968"/>
    <lineage>
        <taxon>Bacteria</taxon>
        <taxon>Pseudomonadati</taxon>
        <taxon>Pseudomonadota</taxon>
        <taxon>Gammaproteobacteria</taxon>
        <taxon>Alteromonadales</taxon>
        <taxon>Alteromonadaceae</taxon>
        <taxon>Planctobacterium</taxon>
    </lineage>
</organism>
<sequence length="284" mass="31311">MKKTLIAMLTGLIVGQATAHDRFENVEIKASKLSDSVHMLTGAGGNIGVSAGDDGVLVIDDQFEELGPKIRDAIKAISDSDIRYLINTHYHGDHTGSNAWFKDNEDVTIFAHDNVRVRLIGDNKVSGSALPVVTYEQGVKFHLNGDVIHVIHTPASHTDGDSFVWFEKQNIIHAGDMLFKDWFPYIDLDGGGTVEGYMNTLQAMIDASNDATQIIPGHGPLASRQDLKNSLNMIKVTAKEIKARKDAGMSIEDAVAKGLDSEWDSWSWNFITTERWIKTLYNGQ</sequence>
<dbReference type="InterPro" id="IPR036866">
    <property type="entry name" value="RibonucZ/Hydroxyglut_hydro"/>
</dbReference>
<dbReference type="PANTHER" id="PTHR42951:SF4">
    <property type="entry name" value="ACYL-COENZYME A THIOESTERASE MBLAC2"/>
    <property type="match status" value="1"/>
</dbReference>
<evidence type="ECO:0000259" key="3">
    <source>
        <dbReference type="SMART" id="SM00849"/>
    </source>
</evidence>
<feature type="signal peptide" evidence="2">
    <location>
        <begin position="1"/>
        <end position="19"/>
    </location>
</feature>
<dbReference type="SUPFAM" id="SSF56281">
    <property type="entry name" value="Metallo-hydrolase/oxidoreductase"/>
    <property type="match status" value="1"/>
</dbReference>
<keyword evidence="2" id="KW-0732">Signal</keyword>
<feature type="domain" description="Metallo-beta-lactamase" evidence="3">
    <location>
        <begin position="44"/>
        <end position="218"/>
    </location>
</feature>
<evidence type="ECO:0000313" key="5">
    <source>
        <dbReference type="Proteomes" id="UP001333710"/>
    </source>
</evidence>
<gene>
    <name evidence="4" type="ORF">MACH26_09850</name>
</gene>
<keyword evidence="5" id="KW-1185">Reference proteome</keyword>
<dbReference type="Pfam" id="PF00753">
    <property type="entry name" value="Lactamase_B"/>
    <property type="match status" value="1"/>
</dbReference>
<accession>A0AA48KRI6</accession>
<dbReference type="PANTHER" id="PTHR42951">
    <property type="entry name" value="METALLO-BETA-LACTAMASE DOMAIN-CONTAINING"/>
    <property type="match status" value="1"/>
</dbReference>
<proteinExistence type="inferred from homology"/>
<dbReference type="GO" id="GO:0017001">
    <property type="term" value="P:antibiotic catabolic process"/>
    <property type="evidence" value="ECO:0007669"/>
    <property type="project" value="UniProtKB-ARBA"/>
</dbReference>
<evidence type="ECO:0000256" key="1">
    <source>
        <dbReference type="ARBA" id="ARBA00005250"/>
    </source>
</evidence>
<feature type="chain" id="PRO_5041230130" evidence="2">
    <location>
        <begin position="20"/>
        <end position="284"/>
    </location>
</feature>
<evidence type="ECO:0000256" key="2">
    <source>
        <dbReference type="SAM" id="SignalP"/>
    </source>
</evidence>
<dbReference type="KEGG" id="pmaw:MACH26_09850"/>
<protein>
    <submittedName>
        <fullName evidence="4">Cyclase</fullName>
    </submittedName>
</protein>
<reference evidence="4" key="1">
    <citation type="submission" date="2023-01" db="EMBL/GenBank/DDBJ databases">
        <title>Complete genome sequence of Planctobacterium marinum strain Dej080120_11.</title>
        <authorList>
            <person name="Ueki S."/>
            <person name="Maruyama F."/>
        </authorList>
    </citation>
    <scope>NUCLEOTIDE SEQUENCE</scope>
    <source>
        <strain evidence="4">Dej080120_11</strain>
    </source>
</reference>
<dbReference type="InterPro" id="IPR001279">
    <property type="entry name" value="Metallo-B-lactamas"/>
</dbReference>
<dbReference type="EMBL" id="AP027272">
    <property type="protein sequence ID" value="BDX05464.1"/>
    <property type="molecule type" value="Genomic_DNA"/>
</dbReference>
<comment type="similarity">
    <text evidence="1">Belongs to the metallo-beta-lactamase superfamily. Class-B beta-lactamase family.</text>
</comment>
<dbReference type="CDD" id="cd16282">
    <property type="entry name" value="metallo-hydrolase-like_MBL-fold"/>
    <property type="match status" value="1"/>
</dbReference>
<evidence type="ECO:0000313" key="4">
    <source>
        <dbReference type="EMBL" id="BDX05464.1"/>
    </source>
</evidence>
<dbReference type="InterPro" id="IPR050855">
    <property type="entry name" value="NDM-1-like"/>
</dbReference>
<dbReference type="Proteomes" id="UP001333710">
    <property type="component" value="Chromosome"/>
</dbReference>
<name>A0AA48KRI6_9ALTE</name>
<dbReference type="AlphaFoldDB" id="A0AA48KRI6"/>